<organism evidence="12 13">
    <name type="scientific">Hibiscus trionum</name>
    <name type="common">Flower of an hour</name>
    <dbReference type="NCBI Taxonomy" id="183268"/>
    <lineage>
        <taxon>Eukaryota</taxon>
        <taxon>Viridiplantae</taxon>
        <taxon>Streptophyta</taxon>
        <taxon>Embryophyta</taxon>
        <taxon>Tracheophyta</taxon>
        <taxon>Spermatophyta</taxon>
        <taxon>Magnoliopsida</taxon>
        <taxon>eudicotyledons</taxon>
        <taxon>Gunneridae</taxon>
        <taxon>Pentapetalae</taxon>
        <taxon>rosids</taxon>
        <taxon>malvids</taxon>
        <taxon>Malvales</taxon>
        <taxon>Malvaceae</taxon>
        <taxon>Malvoideae</taxon>
        <taxon>Hibiscus</taxon>
    </lineage>
</organism>
<keyword evidence="7" id="KW-1133">Transmembrane helix</keyword>
<keyword evidence="6" id="KW-0479">Metal-binding</keyword>
<dbReference type="GO" id="GO:0016705">
    <property type="term" value="F:oxidoreductase activity, acting on paired donors, with incorporation or reduction of molecular oxygen"/>
    <property type="evidence" value="ECO:0007669"/>
    <property type="project" value="InterPro"/>
</dbReference>
<dbReference type="Proteomes" id="UP001165190">
    <property type="component" value="Unassembled WGS sequence"/>
</dbReference>
<dbReference type="EMBL" id="BSYR01000044">
    <property type="protein sequence ID" value="GMJ05444.1"/>
    <property type="molecule type" value="Genomic_DNA"/>
</dbReference>
<protein>
    <submittedName>
        <fullName evidence="12">RED ELONGATED 1, SUPERROOT 2, ALTERED TRYPTOPHAN REGULATION 4, RUNT 1, cytochrome P450, family 83</fullName>
    </submittedName>
</protein>
<dbReference type="InterPro" id="IPR036396">
    <property type="entry name" value="Cyt_P450_sf"/>
</dbReference>
<dbReference type="AlphaFoldDB" id="A0A9W7J4Z9"/>
<dbReference type="GO" id="GO:0005506">
    <property type="term" value="F:iron ion binding"/>
    <property type="evidence" value="ECO:0007669"/>
    <property type="project" value="InterPro"/>
</dbReference>
<keyword evidence="5" id="KW-0812">Transmembrane</keyword>
<evidence type="ECO:0000256" key="11">
    <source>
        <dbReference type="ARBA" id="ARBA00023136"/>
    </source>
</evidence>
<evidence type="ECO:0000256" key="3">
    <source>
        <dbReference type="ARBA" id="ARBA00010617"/>
    </source>
</evidence>
<comment type="caution">
    <text evidence="12">The sequence shown here is derived from an EMBL/GenBank/DDBJ whole genome shotgun (WGS) entry which is preliminary data.</text>
</comment>
<evidence type="ECO:0000256" key="9">
    <source>
        <dbReference type="ARBA" id="ARBA00023004"/>
    </source>
</evidence>
<dbReference type="GO" id="GO:0020037">
    <property type="term" value="F:heme binding"/>
    <property type="evidence" value="ECO:0007669"/>
    <property type="project" value="InterPro"/>
</dbReference>
<evidence type="ECO:0000256" key="2">
    <source>
        <dbReference type="ARBA" id="ARBA00004167"/>
    </source>
</evidence>
<dbReference type="GO" id="GO:0004497">
    <property type="term" value="F:monooxygenase activity"/>
    <property type="evidence" value="ECO:0007669"/>
    <property type="project" value="UniProtKB-KW"/>
</dbReference>
<keyword evidence="9" id="KW-0408">Iron</keyword>
<dbReference type="SUPFAM" id="SSF48264">
    <property type="entry name" value="Cytochrome P450"/>
    <property type="match status" value="1"/>
</dbReference>
<evidence type="ECO:0000256" key="1">
    <source>
        <dbReference type="ARBA" id="ARBA00001971"/>
    </source>
</evidence>
<evidence type="ECO:0000256" key="8">
    <source>
        <dbReference type="ARBA" id="ARBA00023002"/>
    </source>
</evidence>
<comment type="similarity">
    <text evidence="3">Belongs to the cytochrome P450 family.</text>
</comment>
<sequence>MEILIILIFLLPLLLFFFFLLLKHGNHGAKLPPSPPALPLIGHLHMQLFDNSPPHVFLWKLSKKYGPLVYLRLGCKPTIVVSSAKLAKEVMKTHDLDFCSRPDQRGTRRLSYNALDVGFTPYDAYWRAVRKLSVVHLFSRVQQYRPIREDEVARLIEKICQFSLDSKSINLSEAMVSLTSSIICRVGFGKSYAEEGAEIRRFHGLLNESEAMLTSFSFSDYFPFMGWVDRLTGFYNRLEKTFKELDMFYQELIDEHQLIQTD</sequence>
<comment type="cofactor">
    <cofactor evidence="1">
        <name>heme</name>
        <dbReference type="ChEBI" id="CHEBI:30413"/>
    </cofactor>
</comment>
<keyword evidence="13" id="KW-1185">Reference proteome</keyword>
<evidence type="ECO:0000256" key="4">
    <source>
        <dbReference type="ARBA" id="ARBA00022617"/>
    </source>
</evidence>
<evidence type="ECO:0000313" key="12">
    <source>
        <dbReference type="EMBL" id="GMJ05444.1"/>
    </source>
</evidence>
<dbReference type="GO" id="GO:0016020">
    <property type="term" value="C:membrane"/>
    <property type="evidence" value="ECO:0007669"/>
    <property type="project" value="UniProtKB-SubCell"/>
</dbReference>
<evidence type="ECO:0000256" key="7">
    <source>
        <dbReference type="ARBA" id="ARBA00022989"/>
    </source>
</evidence>
<dbReference type="PANTHER" id="PTHR47955:SF22">
    <property type="entry name" value="CYTOCHROME P450 83B1-LIKE"/>
    <property type="match status" value="1"/>
</dbReference>
<name>A0A9W7J4Z9_HIBTR</name>
<keyword evidence="11" id="KW-0472">Membrane</keyword>
<dbReference type="InterPro" id="IPR001128">
    <property type="entry name" value="Cyt_P450"/>
</dbReference>
<dbReference type="InterPro" id="IPR002401">
    <property type="entry name" value="Cyt_P450_E_grp-I"/>
</dbReference>
<dbReference type="PANTHER" id="PTHR47955">
    <property type="entry name" value="CYTOCHROME P450 FAMILY 71 PROTEIN"/>
    <property type="match status" value="1"/>
</dbReference>
<evidence type="ECO:0000313" key="13">
    <source>
        <dbReference type="Proteomes" id="UP001165190"/>
    </source>
</evidence>
<proteinExistence type="inferred from homology"/>
<evidence type="ECO:0000256" key="5">
    <source>
        <dbReference type="ARBA" id="ARBA00022692"/>
    </source>
</evidence>
<evidence type="ECO:0000256" key="10">
    <source>
        <dbReference type="ARBA" id="ARBA00023033"/>
    </source>
</evidence>
<keyword evidence="8" id="KW-0560">Oxidoreductase</keyword>
<reference evidence="12" key="1">
    <citation type="submission" date="2023-05" db="EMBL/GenBank/DDBJ databases">
        <title>Genome and transcriptome analyses reveal genes involved in the formation of fine ridges on petal epidermal cells in Hibiscus trionum.</title>
        <authorList>
            <person name="Koshimizu S."/>
            <person name="Masuda S."/>
            <person name="Ishii T."/>
            <person name="Shirasu K."/>
            <person name="Hoshino A."/>
            <person name="Arita M."/>
        </authorList>
    </citation>
    <scope>NUCLEOTIDE SEQUENCE</scope>
    <source>
        <strain evidence="12">Hamamatsu line</strain>
    </source>
</reference>
<dbReference type="PRINTS" id="PR00463">
    <property type="entry name" value="EP450I"/>
</dbReference>
<dbReference type="OrthoDB" id="1470350at2759"/>
<accession>A0A9W7J4Z9</accession>
<keyword evidence="10" id="KW-0503">Monooxygenase</keyword>
<gene>
    <name evidence="12" type="ORF">HRI_004213600</name>
</gene>
<dbReference type="Gene3D" id="1.10.630.10">
    <property type="entry name" value="Cytochrome P450"/>
    <property type="match status" value="1"/>
</dbReference>
<keyword evidence="4" id="KW-0349">Heme</keyword>
<comment type="subcellular location">
    <subcellularLocation>
        <location evidence="2">Membrane</location>
        <topology evidence="2">Single-pass membrane protein</topology>
    </subcellularLocation>
</comment>
<evidence type="ECO:0000256" key="6">
    <source>
        <dbReference type="ARBA" id="ARBA00022723"/>
    </source>
</evidence>
<dbReference type="Pfam" id="PF00067">
    <property type="entry name" value="p450"/>
    <property type="match status" value="1"/>
</dbReference>